<dbReference type="Proteomes" id="UP001469365">
    <property type="component" value="Unassembled WGS sequence"/>
</dbReference>
<name>A0ABU9DW66_9BACL</name>
<evidence type="ECO:0000313" key="2">
    <source>
        <dbReference type="EMBL" id="MEK8133134.1"/>
    </source>
</evidence>
<accession>A0ABU9DW66</accession>
<keyword evidence="2" id="KW-0547">Nucleotide-binding</keyword>
<dbReference type="Pfam" id="PF01695">
    <property type="entry name" value="IstB_IS21"/>
    <property type="match status" value="1"/>
</dbReference>
<dbReference type="PANTHER" id="PTHR30050">
    <property type="entry name" value="CHROMOSOMAL REPLICATION INITIATOR PROTEIN DNAA"/>
    <property type="match status" value="1"/>
</dbReference>
<organism evidence="2 3">
    <name type="scientific">Paenibacillus filicis</name>
    <dbReference type="NCBI Taxonomy" id="669464"/>
    <lineage>
        <taxon>Bacteria</taxon>
        <taxon>Bacillati</taxon>
        <taxon>Bacillota</taxon>
        <taxon>Bacilli</taxon>
        <taxon>Bacillales</taxon>
        <taxon>Paenibacillaceae</taxon>
        <taxon>Paenibacillus</taxon>
    </lineage>
</organism>
<dbReference type="PANTHER" id="PTHR30050:SF4">
    <property type="entry name" value="ATP-BINDING PROTEIN RV3427C IN INSERTION SEQUENCE-RELATED"/>
    <property type="match status" value="1"/>
</dbReference>
<dbReference type="RefSeq" id="WP_341420266.1">
    <property type="nucleotide sequence ID" value="NZ_JBBPCC010000046.1"/>
</dbReference>
<dbReference type="Gene3D" id="3.40.50.300">
    <property type="entry name" value="P-loop containing nucleotide triphosphate hydrolases"/>
    <property type="match status" value="1"/>
</dbReference>
<protein>
    <submittedName>
        <fullName evidence="2">ATP-binding protein</fullName>
    </submittedName>
</protein>
<keyword evidence="3" id="KW-1185">Reference proteome</keyword>
<dbReference type="GO" id="GO:0005524">
    <property type="term" value="F:ATP binding"/>
    <property type="evidence" value="ECO:0007669"/>
    <property type="project" value="UniProtKB-KW"/>
</dbReference>
<proteinExistence type="predicted"/>
<dbReference type="InterPro" id="IPR002611">
    <property type="entry name" value="IstB_ATP-bd"/>
</dbReference>
<reference evidence="2 3" key="1">
    <citation type="submission" date="2024-04" db="EMBL/GenBank/DDBJ databases">
        <title>draft genome sequnece of Paenibacillus filicis.</title>
        <authorList>
            <person name="Kim D.-U."/>
        </authorList>
    </citation>
    <scope>NUCLEOTIDE SEQUENCE [LARGE SCALE GENOMIC DNA]</scope>
    <source>
        <strain evidence="2 3">KACC14197</strain>
    </source>
</reference>
<dbReference type="EMBL" id="JBBPCC010000046">
    <property type="protein sequence ID" value="MEK8133134.1"/>
    <property type="molecule type" value="Genomic_DNA"/>
</dbReference>
<feature type="domain" description="IstB-like ATP-binding" evidence="1">
    <location>
        <begin position="138"/>
        <end position="285"/>
    </location>
</feature>
<evidence type="ECO:0000313" key="3">
    <source>
        <dbReference type="Proteomes" id="UP001469365"/>
    </source>
</evidence>
<gene>
    <name evidence="2" type="ORF">WMW72_35250</name>
</gene>
<dbReference type="SUPFAM" id="SSF52540">
    <property type="entry name" value="P-loop containing nucleoside triphosphate hydrolases"/>
    <property type="match status" value="1"/>
</dbReference>
<dbReference type="InterPro" id="IPR027417">
    <property type="entry name" value="P-loop_NTPase"/>
</dbReference>
<evidence type="ECO:0000259" key="1">
    <source>
        <dbReference type="Pfam" id="PF01695"/>
    </source>
</evidence>
<sequence length="286" mass="32338">METVESLGKVLKTLMPELTLVSEIGRRQCEGCGNEVVVYEAPILGGPDKGKMVQYTRGIPLPDNKIGQGCICWENEQAREAKRDMQERRIKRIVDRYSTVNPDLEAASFESFETSSPILQESLKLARSYVDGFQLTAPMNLLFAGLYGLGKSHLTYSICKALRVKGFTAVFMSVPKLLTIIKSTYNKDSDFTEAELLDVLSKVDLLALDDIGAEKARREEQGETWATEKLFEIIDGRSGRSTVYTTNLRADELATKVGQRNFSRMMMNTKPFRFEGEDYRIKNKRF</sequence>
<comment type="caution">
    <text evidence="2">The sequence shown here is derived from an EMBL/GenBank/DDBJ whole genome shotgun (WGS) entry which is preliminary data.</text>
</comment>
<keyword evidence="2" id="KW-0067">ATP-binding</keyword>